<keyword evidence="5" id="KW-1185">Reference proteome</keyword>
<feature type="region of interest" description="Disordered" evidence="1">
    <location>
        <begin position="37"/>
        <end position="80"/>
    </location>
</feature>
<keyword evidence="2" id="KW-0732">Signal</keyword>
<dbReference type="PROSITE" id="PS51257">
    <property type="entry name" value="PROKAR_LIPOPROTEIN"/>
    <property type="match status" value="1"/>
</dbReference>
<evidence type="ECO:0000313" key="4">
    <source>
        <dbReference type="EMBL" id="GAA4670150.1"/>
    </source>
</evidence>
<dbReference type="InterPro" id="IPR054262">
    <property type="entry name" value="DUF6993"/>
</dbReference>
<evidence type="ECO:0000256" key="2">
    <source>
        <dbReference type="SAM" id="SignalP"/>
    </source>
</evidence>
<reference evidence="5" key="1">
    <citation type="journal article" date="2019" name="Int. J. Syst. Evol. Microbiol.">
        <title>The Global Catalogue of Microorganisms (GCM) 10K type strain sequencing project: providing services to taxonomists for standard genome sequencing and annotation.</title>
        <authorList>
            <consortium name="The Broad Institute Genomics Platform"/>
            <consortium name="The Broad Institute Genome Sequencing Center for Infectious Disease"/>
            <person name="Wu L."/>
            <person name="Ma J."/>
        </authorList>
    </citation>
    <scope>NUCLEOTIDE SEQUENCE [LARGE SCALE GENOMIC DNA]</scope>
    <source>
        <strain evidence="5">JCM 18956</strain>
    </source>
</reference>
<dbReference type="Proteomes" id="UP001501295">
    <property type="component" value="Unassembled WGS sequence"/>
</dbReference>
<organism evidence="4 5">
    <name type="scientific">Frondihabitans cladoniiphilus</name>
    <dbReference type="NCBI Taxonomy" id="715785"/>
    <lineage>
        <taxon>Bacteria</taxon>
        <taxon>Bacillati</taxon>
        <taxon>Actinomycetota</taxon>
        <taxon>Actinomycetes</taxon>
        <taxon>Micrococcales</taxon>
        <taxon>Microbacteriaceae</taxon>
        <taxon>Frondihabitans</taxon>
    </lineage>
</organism>
<comment type="caution">
    <text evidence="4">The sequence shown here is derived from an EMBL/GenBank/DDBJ whole genome shotgun (WGS) entry which is preliminary data.</text>
</comment>
<dbReference type="Pfam" id="PF22504">
    <property type="entry name" value="DUF6993"/>
    <property type="match status" value="1"/>
</dbReference>
<evidence type="ECO:0000259" key="3">
    <source>
        <dbReference type="Pfam" id="PF22504"/>
    </source>
</evidence>
<feature type="domain" description="DUF6993" evidence="3">
    <location>
        <begin position="92"/>
        <end position="174"/>
    </location>
</feature>
<accession>A0ABP8VRQ4</accession>
<gene>
    <name evidence="4" type="ORF">GCM10025780_11880</name>
</gene>
<dbReference type="EMBL" id="BAABLM010000002">
    <property type="protein sequence ID" value="GAA4670150.1"/>
    <property type="molecule type" value="Genomic_DNA"/>
</dbReference>
<evidence type="ECO:0000313" key="5">
    <source>
        <dbReference type="Proteomes" id="UP001501295"/>
    </source>
</evidence>
<feature type="chain" id="PRO_5045395775" description="DUF6993 domain-containing protein" evidence="2">
    <location>
        <begin position="27"/>
        <end position="180"/>
    </location>
</feature>
<feature type="compositionally biased region" description="Low complexity" evidence="1">
    <location>
        <begin position="37"/>
        <end position="74"/>
    </location>
</feature>
<proteinExistence type="predicted"/>
<evidence type="ECO:0000256" key="1">
    <source>
        <dbReference type="SAM" id="MobiDB-lite"/>
    </source>
</evidence>
<sequence length="180" mass="17787">MTLRPSLSPRILVAAGVAIVSIVALAGCTNAPVPKVDDSSVVSAPSSSTPASPEASAQPNPAATSESAPPSASATLDPSTPGALSKFDGVVTTLLASDSGAKGRDVIDALVAAGFDKSAMQVTPDTTTTGRAVDSIEFSVLWKGTSCLVGQIGAQGFSSASAPVLSTGKCLIGSTRAIDW</sequence>
<feature type="signal peptide" evidence="2">
    <location>
        <begin position="1"/>
        <end position="26"/>
    </location>
</feature>
<dbReference type="RefSeq" id="WP_345374324.1">
    <property type="nucleotide sequence ID" value="NZ_BAABLM010000002.1"/>
</dbReference>
<protein>
    <recommendedName>
        <fullName evidence="3">DUF6993 domain-containing protein</fullName>
    </recommendedName>
</protein>
<name>A0ABP8VRQ4_9MICO</name>